<dbReference type="SMART" id="SM00060">
    <property type="entry name" value="FN3"/>
    <property type="match status" value="6"/>
</dbReference>
<dbReference type="SUPFAM" id="SSF49464">
    <property type="entry name" value="Carboxypeptidase regulatory domain-like"/>
    <property type="match status" value="1"/>
</dbReference>
<dbReference type="PROSITE" id="PS50093">
    <property type="entry name" value="PKD"/>
    <property type="match status" value="1"/>
</dbReference>
<dbReference type="EMBL" id="FPIP01000010">
    <property type="protein sequence ID" value="SFW50707.1"/>
    <property type="molecule type" value="Genomic_DNA"/>
</dbReference>
<dbReference type="Pfam" id="PF20148">
    <property type="entry name" value="DUF6531"/>
    <property type="match status" value="1"/>
</dbReference>
<dbReference type="GO" id="GO:0016539">
    <property type="term" value="P:intein-mediated protein splicing"/>
    <property type="evidence" value="ECO:0007669"/>
    <property type="project" value="InterPro"/>
</dbReference>
<dbReference type="Pfam" id="PF05593">
    <property type="entry name" value="RHS_repeat"/>
    <property type="match status" value="4"/>
</dbReference>
<dbReference type="Proteomes" id="UP000183461">
    <property type="component" value="Unassembled WGS sequence"/>
</dbReference>
<protein>
    <submittedName>
        <fullName evidence="4">RHS repeat-associated core domain-containing protein</fullName>
    </submittedName>
</protein>
<feature type="domain" description="Fibronectin type-III" evidence="3">
    <location>
        <begin position="809"/>
        <end position="904"/>
    </location>
</feature>
<dbReference type="InterPro" id="IPR035986">
    <property type="entry name" value="PKD_dom_sf"/>
</dbReference>
<dbReference type="InterPro" id="IPR003587">
    <property type="entry name" value="Hint_dom_N"/>
</dbReference>
<dbReference type="Pfam" id="PF18911">
    <property type="entry name" value="PKD_4"/>
    <property type="match status" value="1"/>
</dbReference>
<dbReference type="NCBIfam" id="TIGR03696">
    <property type="entry name" value="Rhs_assc_core"/>
    <property type="match status" value="1"/>
</dbReference>
<dbReference type="SUPFAM" id="SSF63829">
    <property type="entry name" value="Calcium-dependent phosphotriesterase"/>
    <property type="match status" value="1"/>
</dbReference>
<dbReference type="SUPFAM" id="SSF51294">
    <property type="entry name" value="Hedgehog/intein (Hint) domain"/>
    <property type="match status" value="1"/>
</dbReference>
<dbReference type="Gene3D" id="2.180.10.10">
    <property type="entry name" value="RHS repeat-associated core"/>
    <property type="match status" value="7"/>
</dbReference>
<dbReference type="NCBIfam" id="TIGR01643">
    <property type="entry name" value="YD_repeat_2x"/>
    <property type="match status" value="14"/>
</dbReference>
<dbReference type="InterPro" id="IPR003961">
    <property type="entry name" value="FN3_dom"/>
</dbReference>
<dbReference type="InterPro" id="IPR013783">
    <property type="entry name" value="Ig-like_fold"/>
</dbReference>
<name>A0A1K1PTB5_RUMFL</name>
<dbReference type="InterPro" id="IPR036844">
    <property type="entry name" value="Hint_dom_sf"/>
</dbReference>
<dbReference type="InterPro" id="IPR022409">
    <property type="entry name" value="PKD/Chitinase_dom"/>
</dbReference>
<gene>
    <name evidence="4" type="ORF">SAMN02910280_0131</name>
</gene>
<evidence type="ECO:0000256" key="1">
    <source>
        <dbReference type="ARBA" id="ARBA00022737"/>
    </source>
</evidence>
<feature type="domain" description="Fibronectin type-III" evidence="3">
    <location>
        <begin position="1403"/>
        <end position="1494"/>
    </location>
</feature>
<dbReference type="PROSITE" id="PS50817">
    <property type="entry name" value="INTEIN_N_TER"/>
    <property type="match status" value="1"/>
</dbReference>
<dbReference type="InterPro" id="IPR006530">
    <property type="entry name" value="YD"/>
</dbReference>
<feature type="domain" description="Fibronectin type-III" evidence="3">
    <location>
        <begin position="521"/>
        <end position="610"/>
    </location>
</feature>
<dbReference type="CDD" id="cd00081">
    <property type="entry name" value="Hint"/>
    <property type="match status" value="1"/>
</dbReference>
<dbReference type="InterPro" id="IPR045351">
    <property type="entry name" value="DUF6531"/>
</dbReference>
<dbReference type="InterPro" id="IPR036116">
    <property type="entry name" value="FN3_sf"/>
</dbReference>
<dbReference type="InterPro" id="IPR006141">
    <property type="entry name" value="Intein_N"/>
</dbReference>
<feature type="domain" description="Fibronectin type-III" evidence="3">
    <location>
        <begin position="1206"/>
        <end position="1297"/>
    </location>
</feature>
<dbReference type="Pfam" id="PF07591">
    <property type="entry name" value="PT-HINT"/>
    <property type="match status" value="1"/>
</dbReference>
<feature type="domain" description="Fibronectin type-III" evidence="3">
    <location>
        <begin position="616"/>
        <end position="702"/>
    </location>
</feature>
<feature type="non-terminal residue" evidence="4">
    <location>
        <position position="1"/>
    </location>
</feature>
<dbReference type="PROSITE" id="PS50853">
    <property type="entry name" value="FN3"/>
    <property type="match status" value="6"/>
</dbReference>
<keyword evidence="1" id="KW-0677">Repeat</keyword>
<organism evidence="4 5">
    <name type="scientific">Ruminococcus flavefaciens</name>
    <dbReference type="NCBI Taxonomy" id="1265"/>
    <lineage>
        <taxon>Bacteria</taxon>
        <taxon>Bacillati</taxon>
        <taxon>Bacillota</taxon>
        <taxon>Clostridia</taxon>
        <taxon>Eubacteriales</taxon>
        <taxon>Oscillospiraceae</taxon>
        <taxon>Ruminococcus</taxon>
    </lineage>
</organism>
<dbReference type="InterPro" id="IPR030934">
    <property type="entry name" value="Intein_C"/>
</dbReference>
<dbReference type="SUPFAM" id="SSF49299">
    <property type="entry name" value="PKD domain"/>
    <property type="match status" value="1"/>
</dbReference>
<feature type="domain" description="Fibronectin type-III" evidence="3">
    <location>
        <begin position="1005"/>
        <end position="1099"/>
    </location>
</feature>
<dbReference type="Gene3D" id="2.60.40.1120">
    <property type="entry name" value="Carboxypeptidase-like, regulatory domain"/>
    <property type="match status" value="1"/>
</dbReference>
<dbReference type="InterPro" id="IPR000601">
    <property type="entry name" value="PKD_dom"/>
</dbReference>
<dbReference type="PANTHER" id="PTHR32305">
    <property type="match status" value="1"/>
</dbReference>
<dbReference type="InterPro" id="IPR022385">
    <property type="entry name" value="Rhs_assc_core"/>
</dbReference>
<dbReference type="InterPro" id="IPR050708">
    <property type="entry name" value="T6SS_VgrG/RHS"/>
</dbReference>
<feature type="domain" description="PKD" evidence="2">
    <location>
        <begin position="1497"/>
        <end position="1578"/>
    </location>
</feature>
<evidence type="ECO:0000313" key="5">
    <source>
        <dbReference type="Proteomes" id="UP000183461"/>
    </source>
</evidence>
<dbReference type="InterPro" id="IPR008969">
    <property type="entry name" value="CarboxyPept-like_regulatory"/>
</dbReference>
<dbReference type="PROSITE" id="PS50818">
    <property type="entry name" value="INTEIN_C_TER"/>
    <property type="match status" value="1"/>
</dbReference>
<evidence type="ECO:0000313" key="4">
    <source>
        <dbReference type="EMBL" id="SFW50707.1"/>
    </source>
</evidence>
<evidence type="ECO:0000259" key="3">
    <source>
        <dbReference type="PROSITE" id="PS50853"/>
    </source>
</evidence>
<dbReference type="CDD" id="cd00063">
    <property type="entry name" value="FN3"/>
    <property type="match status" value="4"/>
</dbReference>
<evidence type="ECO:0000259" key="2">
    <source>
        <dbReference type="PROSITE" id="PS50093"/>
    </source>
</evidence>
<dbReference type="InterPro" id="IPR056823">
    <property type="entry name" value="TEN-like_YD-shell"/>
</dbReference>
<dbReference type="SMART" id="SM00089">
    <property type="entry name" value="PKD"/>
    <property type="match status" value="2"/>
</dbReference>
<dbReference type="InterPro" id="IPR031325">
    <property type="entry name" value="RHS_repeat"/>
</dbReference>
<dbReference type="Pfam" id="PF25023">
    <property type="entry name" value="TEN_YD-shell"/>
    <property type="match status" value="5"/>
</dbReference>
<dbReference type="Pfam" id="PF00041">
    <property type="entry name" value="fn3"/>
    <property type="match status" value="1"/>
</dbReference>
<dbReference type="PANTHER" id="PTHR32305:SF15">
    <property type="entry name" value="PROTEIN RHSA-RELATED"/>
    <property type="match status" value="1"/>
</dbReference>
<dbReference type="CDD" id="cd00146">
    <property type="entry name" value="PKD"/>
    <property type="match status" value="1"/>
</dbReference>
<dbReference type="Gene3D" id="2.60.40.10">
    <property type="entry name" value="Immunoglobulins"/>
    <property type="match status" value="7"/>
</dbReference>
<dbReference type="SMART" id="SM00306">
    <property type="entry name" value="HintN"/>
    <property type="match status" value="1"/>
</dbReference>
<sequence length="3739" mass="411593">AINKCEVACGGSFTGEYYGRLFMNEAESVLRVKGNYTFGSSYNSTGINNGTIYIGGNCTINVNQFIAADANTVVFDGETKQTVTVNAAGARFGKVVFDNTSKEGVDITTVIYLNEVDNSKGCIVKTVDNGEFGHKLTADEIIDSDYLLGMGTLDLNGHKLTVNGNLIQAGGKVILNGGTLDVKGDYRIQSKTVNDKNEATYGYSTGYLVMTNDKDKVNVDGNFITSSNQDHSKCLTAGEFSVKGDFTVNDNGYYNFIASGANKIIFCGDQEQKVNFNHSNVVLQNVEFANKKNISINGNTARVDGTLKDSTYHMSGSAYLRISRWSQIGGDKFTGNIDMYGGSEADYKLQNDIYLGNLSVSYMDLNGFRANVRNITVNNRLTMSSGTMECSGNFNVGYYSVLSMDNELAYLWVGGDFVYGSQYSSADYLKTGTIEVKGDFRQTSGTFKTGEKFVVLLSGSSFEDRVKYQTISFTNPGSSKFANLKITKPIGQYRFIGNDSKEANAELFYDNLITDYTDTVAPSDVASFAATEIKTTSICLAWDEATDDNAVMGYEIYRDDVRVYTGGNITNFIDSGLAPETVYEYQIYAFDDCRNYSKKAAKLSVKTLPDTEAPTVPQNIKVQSRTGSSVLVTWNPSTDNVKVASYSVYCNDKLIGTTNNTNYNFTKLDAEQKYSFKVTASDAANNTSDFSDSTVGIPMMPEIISVSPEDYSEIGGKTVTLTAKYADSGNSTGNSVMFEYKKSGEGDAVYKKIQQFNSAQERYSANTLCSKCKWDLEGMNGNFDVRVTLIDSEGNTSVKTVSYTVDTTGPAAPEELSAAGENGAVVLEWKSSKSANCNGYNIYRAPADSDKFELVKFVQDVKTVRYVDHGVTEGNKYIYKIAAVSKFNIEGDPCKAVTVSVNKDEEPPRVVSITPSKSKVNKSALVHIKAEDNIGVDSIALSYKEAEGTEWKDIEEKKIEGDQVTIKWDTTSVPDGAYLVRAIAKDKNGNASEDFTKAYVVDNAGPSQVKMLTDECTSASSFVSLRWEDISDEDFGYYVVECKNEKGEFTEAGRTSDTAGMHITDLMSETEYTFRVVAYDELGNRGTASETFAIKTQKDEIAPAIKRFLPTDSVFSTKIPLSISAEDNIKLKSLALSYSYDKTDEKKWTEIAVLDSKSSSKTDTFGYDFDVTKLPEGEIFIKAEITDASGNAGNACISTYKIDRTAPAAVTELKAAGSNGNVHLTWRVSDDDIKQFEIYRAEEGKSKYSLLTVSTTKDFYDVNVEYGGVYTYQVAAVDIAGNKSELSNEAIAQVMPDTEAPKIYGFGDKDGSVLPVSPKMCVAVSDNSRLASVAVSYRKKTAADDTWLDIETISLKSNYEVAEFDWDTSGLENGEYQLRAIAADEAGNICEPYTATFTLKNDPPEVPVISLTQGNFEISVNWSESKSDDLKGYRLYRRAEGETEFTVIGEANKLSYTDKNVVPLKKYTYKVEAWDKYDNHSMSEEKTTFAYDEDDEAPVINVSPLYYALTDHELQLDATDSTDNVRIVSFEWDMGNGEKVYGGRTTYKYNKAGTYKATLTAKDDAENCTTADIEIIVTDPQNTGSITIQAVDEKRNPIPYAWVYLSSADGKSEKTLKADYNGMITITEKIGNYKVSVYKDSYLPEKKTIEITKTGSNGTVNVQLSKGELVSGNLTVHRMSLQEMIEAGVDFNDPSNFHSYTFTVELTFAQEPIPTVIEYVGGGGGGFGRGGGFGGFGGWDCDLGDGSHVHIEPIIPNTPTEEEEVLPILAYVRTSETISFMKEMYSVDLGVINNATSEFVIKDCSARLNLPYGLSLAATTTGKNTIVQSMGDIAGQESKSVSWAVRGDKKGKYTVSADFSGTLTPFNVPVNATFKTANEFEVGVGRGLHLYIYPEEVGYIGKDYYIQYELKNEGSEPLYNVKTSFGKYKNPGYEQDITVYNPDGTVEKLDASEVNVDSYYIENANECQKIPITYGSQSIEVGVLMPGDVLYGTYETVFSGEGDPEKVRYRLIESLVKGLEETDVQVTVCPIPSHINKYNIKVKVIPQVWADPVDMTTGAFTDTVSALSVQGAFSPLDFNLNYNSLVCDKRGTTGYGWNNDYESYLEFKGNAIDMHWNASNYATFIRSDAVVRTVSGQLINKSSIKPIGDPGGFAEFLPISHGMQEYHFYREKDGTYTLVKPDKSKLRFDAEGRLTQIISSQDQTISITRNGNVTTVTEDMSGAKLQITYSEDGLVTSVSDGKGRTAYLTYEDGRLKTVKNPLGEVVTFDYDDSNRVIAATNSGAKTPYVKNEYNDDNRVVKQYDALGNVTSFKYTDDDKNQLTTVCTDRNGKNIVFVSDGMGRVSSITDANGHATKYTYDTRGNLIAETNSKGNARRYEYDDKNQLVKTYDYDGNVTTMTYDSKGNVTSVKGPDGELNKYVYNPHNLLASSVENSGAARSYTYNEAGQMLTETVEGLGTTTYGYTNGRITSITDPLGNKKLITYDEFGNLRTETDRDGNKTVYTYDALGRSTGVSNSDGTVSYTYDAMGNKTSVTDAKGNVTHMYYDGNNQIIKTVDANKAATLFEYDKEGRLLKTTYADGTTEVNTYDPAGKLLTTKNANDELVEYTYDETDLLVSETAVGGDEKHTVSYTYYPDGKVKTITYPDKTTESYIYDHAGRVLSVTDSEGNAKTMTYDSNGNILTSSDELGNTVTYTYDKYGRVTSMTDANGNKTTYDKYDANGNCLKLTYPNGLSVSYEYSKEGKVIKASKGSTSVSYEYDAAGRVTKYTDETNHTYTTVYDANGNVEKLLDPDGNVLQENKYDAVNNLILETDPMGIQTQYDYNNVGQIKTMIDNLNTSREKKTTYEYDKTGRLISSTDAAGGVSKNEYDAFGNVTAMIDPNGGRTTYSYDSMGKVISTLNAVGSKLTNTYNAAGLLSESKNARGQKTSYTYYKNGWLESVTDELGTVSYKYDGNGNVISVKDSNGTITRKYNELNLVTEVTDFRGNTVKYSYDELGNLVTLTYPGGRIVRYTYLKDGRVNTVKDWDNNITAYEYDSNGRVTKITRPDGSVETRGYDKAGRLVKQVDINGDKVINARDYAYDDAGNITSSSMVYGHDLNGLKSAEMKYDSANRLIEFNGEKVKYDADGNMVYGPVNGKMTELVYDCRNRLVSAGGVSYEYDAENNRISKTSGNVKTSFVVDTSGELSRVLTAETSGKKTSFVYGIGLISQQTDTETLFYHFNNIGNTEAVTNLSGTIVATFAYGPYGELKSPNKYGIMFLFNGEYGVSTDENNLCYMRARYYNPEIKRFINQDVVIGSIDNSPSLNRYAYVQGNPISYVDPFGLSPGLGWDFWGHMALSLLGNLMAIPTPITMIIGAAAIIANTAWYASEGDYFGAITSAVSVFGCGFQALSAAKAAGAVSISCKFITGLKYASCVSDIALGAYDIYQVGKNVYDLASRGELTLGAVLGSTFQVVMDAVQIGGGINGLSEKVSYCFVEGTPVETEDGQKPIEEIKEGDMVLSEDPTTGEVAYKTVLKTYENETTELVHVHVNGDEIKATPSHYFYSVQFGWTKAADLRAGDVLVLVNGECVVVEWVEHEILESPVKVYNFEVEDFHTYFVGESGVLVHNDCETKSQRKNEQRRNYEAYTGKKPTGEVHHGLPEKFKDWFQSRKYTGKLNNGQKLDINSGEFYYDLPKGIHRLKSGHGIHTKNSYAGITWNKAWSNYINKNPNASAEDVLNQLEKMAKQFKISKFKAVKK</sequence>
<reference evidence="4 5" key="1">
    <citation type="submission" date="2016-11" db="EMBL/GenBank/DDBJ databases">
        <authorList>
            <person name="Jaros S."/>
            <person name="Januszkiewicz K."/>
            <person name="Wedrychowicz H."/>
        </authorList>
    </citation>
    <scope>NUCLEOTIDE SEQUENCE [LARGE SCALE GENOMIC DNA]</scope>
    <source>
        <strain evidence="4 5">YL228</strain>
    </source>
</reference>
<dbReference type="SUPFAM" id="SSF49265">
    <property type="entry name" value="Fibronectin type III"/>
    <property type="match status" value="4"/>
</dbReference>
<accession>A0A1K1PTB5</accession>
<proteinExistence type="predicted"/>
<dbReference type="Gene3D" id="2.170.16.10">
    <property type="entry name" value="Hedgehog/Intein (Hint) domain"/>
    <property type="match status" value="1"/>
</dbReference>